<keyword evidence="13 16" id="KW-0067">ATP-binding</keyword>
<dbReference type="SUPFAM" id="SSF53850">
    <property type="entry name" value="Periplasmic binding protein-like II"/>
    <property type="match status" value="1"/>
</dbReference>
<accession>A0A0F5XB32</accession>
<comment type="domain">
    <text evidence="16">Lacks the C-terminal regulatory region which is replaced by HisZ.</text>
</comment>
<comment type="subunit">
    <text evidence="5 16">Heteromultimer composed of HisG and HisZ subunits.</text>
</comment>
<dbReference type="PATRIC" id="fig|74704.4.peg.800"/>
<evidence type="ECO:0000256" key="1">
    <source>
        <dbReference type="ARBA" id="ARBA00000915"/>
    </source>
</evidence>
<dbReference type="HAMAP" id="MF_01018">
    <property type="entry name" value="HisG_Short"/>
    <property type="match status" value="1"/>
</dbReference>
<evidence type="ECO:0000256" key="9">
    <source>
        <dbReference type="ARBA" id="ARBA00022605"/>
    </source>
</evidence>
<evidence type="ECO:0000256" key="2">
    <source>
        <dbReference type="ARBA" id="ARBA00004496"/>
    </source>
</evidence>
<dbReference type="GeneID" id="78333215"/>
<evidence type="ECO:0000256" key="6">
    <source>
        <dbReference type="ARBA" id="ARBA00011946"/>
    </source>
</evidence>
<organism evidence="18 19">
    <name type="scientific">Staphylococcus cohnii subsp. cohnii</name>
    <dbReference type="NCBI Taxonomy" id="74704"/>
    <lineage>
        <taxon>Bacteria</taxon>
        <taxon>Bacillati</taxon>
        <taxon>Bacillota</taxon>
        <taxon>Bacilli</taxon>
        <taxon>Bacillales</taxon>
        <taxon>Staphylococcaceae</taxon>
        <taxon>Staphylococcus</taxon>
        <taxon>Staphylococcus cohnii species complex</taxon>
    </lineage>
</organism>
<evidence type="ECO:0000256" key="4">
    <source>
        <dbReference type="ARBA" id="ARBA00009489"/>
    </source>
</evidence>
<evidence type="ECO:0000313" key="18">
    <source>
        <dbReference type="EMBL" id="KKI65531.1"/>
    </source>
</evidence>
<dbReference type="InterPro" id="IPR024893">
    <property type="entry name" value="ATP_PRibTrfase_HisG_short"/>
</dbReference>
<name>A0A0F5XB32_STACC</name>
<evidence type="ECO:0000256" key="8">
    <source>
        <dbReference type="ARBA" id="ARBA00022490"/>
    </source>
</evidence>
<sequence>MLTVALAKGRLLKSFIKYLNEIRETEIAYALEQRERQLLITVNDIQFILVKGSDVPIYVEQGVADIGIVGSDILEEGNYFINNLLDLPFGECHFSLAAKPEAYQFKKVATSYTQTARQYFEAQGLDVELVKLSGSIELACLVDMVDGIVDIVQTGTTLKSNGLVEKEKIKNINAKLITNKASYFKKSTEIDDLIKTLEVTLIDYK</sequence>
<gene>
    <name evidence="16" type="primary">hisG</name>
    <name evidence="18" type="ORF">UF66_1488</name>
</gene>
<evidence type="ECO:0000256" key="11">
    <source>
        <dbReference type="ARBA" id="ARBA00022679"/>
    </source>
</evidence>
<keyword evidence="14 16" id="KW-0368">Histidine biosynthesis</keyword>
<dbReference type="NCBIfam" id="TIGR00070">
    <property type="entry name" value="hisG"/>
    <property type="match status" value="1"/>
</dbReference>
<dbReference type="GO" id="GO:0005737">
    <property type="term" value="C:cytoplasm"/>
    <property type="evidence" value="ECO:0007669"/>
    <property type="project" value="UniProtKB-SubCell"/>
</dbReference>
<dbReference type="PANTHER" id="PTHR21403">
    <property type="entry name" value="ATP PHOSPHORIBOSYLTRANSFERASE ATP-PRTASE"/>
    <property type="match status" value="1"/>
</dbReference>
<keyword evidence="11 16" id="KW-0808">Transferase</keyword>
<evidence type="ECO:0000256" key="13">
    <source>
        <dbReference type="ARBA" id="ARBA00022840"/>
    </source>
</evidence>
<dbReference type="GO" id="GO:0000105">
    <property type="term" value="P:L-histidine biosynthetic process"/>
    <property type="evidence" value="ECO:0007669"/>
    <property type="project" value="UniProtKB-UniRule"/>
</dbReference>
<dbReference type="PANTHER" id="PTHR21403:SF8">
    <property type="entry name" value="ATP PHOSPHORIBOSYLTRANSFERASE"/>
    <property type="match status" value="1"/>
</dbReference>
<dbReference type="InterPro" id="IPR001348">
    <property type="entry name" value="ATP_PRibTrfase_HisG"/>
</dbReference>
<evidence type="ECO:0000256" key="16">
    <source>
        <dbReference type="HAMAP-Rule" id="MF_01018"/>
    </source>
</evidence>
<evidence type="ECO:0000259" key="17">
    <source>
        <dbReference type="Pfam" id="PF01634"/>
    </source>
</evidence>
<dbReference type="Proteomes" id="UP000034455">
    <property type="component" value="Unassembled WGS sequence"/>
</dbReference>
<dbReference type="GO" id="GO:0005524">
    <property type="term" value="F:ATP binding"/>
    <property type="evidence" value="ECO:0007669"/>
    <property type="project" value="UniProtKB-KW"/>
</dbReference>
<dbReference type="RefSeq" id="WP_019470094.1">
    <property type="nucleotide sequence ID" value="NZ_BKAS01000001.1"/>
</dbReference>
<dbReference type="EMBL" id="LAKJ01000002">
    <property type="protein sequence ID" value="KKI65531.1"/>
    <property type="molecule type" value="Genomic_DNA"/>
</dbReference>
<dbReference type="FunFam" id="3.40.190.10:FF:000008">
    <property type="entry name" value="ATP phosphoribosyltransferase"/>
    <property type="match status" value="1"/>
</dbReference>
<dbReference type="AlphaFoldDB" id="A0A0F5XB32"/>
<evidence type="ECO:0000256" key="10">
    <source>
        <dbReference type="ARBA" id="ARBA00022676"/>
    </source>
</evidence>
<keyword evidence="9 16" id="KW-0028">Amino-acid biosynthesis</keyword>
<dbReference type="EC" id="2.4.2.17" evidence="6 16"/>
<evidence type="ECO:0000256" key="7">
    <source>
        <dbReference type="ARBA" id="ARBA00020998"/>
    </source>
</evidence>
<comment type="caution">
    <text evidence="18">The sequence shown here is derived from an EMBL/GenBank/DDBJ whole genome shotgun (WGS) entry which is preliminary data.</text>
</comment>
<reference evidence="18 19" key="1">
    <citation type="submission" date="2015-03" db="EMBL/GenBank/DDBJ databases">
        <title>Genome Assembly of Staphylococcus cohnii subsp. cohnii strain G22B2.</title>
        <authorList>
            <person name="Nair G."/>
            <person name="Kaur G."/>
            <person name="Khatri I."/>
            <person name="Singh N.K."/>
            <person name="Sathyabama S."/>
            <person name="Maurya S.K."/>
            <person name="Subramanian S."/>
            <person name="Agrewala J.N."/>
            <person name="Mayilraj S."/>
        </authorList>
    </citation>
    <scope>NUCLEOTIDE SEQUENCE [LARGE SCALE GENOMIC DNA]</scope>
    <source>
        <strain evidence="18 19">G22B2</strain>
    </source>
</reference>
<dbReference type="Pfam" id="PF01634">
    <property type="entry name" value="HisG"/>
    <property type="match status" value="1"/>
</dbReference>
<dbReference type="UniPathway" id="UPA00031">
    <property type="reaction ID" value="UER00006"/>
</dbReference>
<evidence type="ECO:0000256" key="15">
    <source>
        <dbReference type="ARBA" id="ARBA00024861"/>
    </source>
</evidence>
<evidence type="ECO:0000256" key="3">
    <source>
        <dbReference type="ARBA" id="ARBA00004667"/>
    </source>
</evidence>
<dbReference type="GO" id="GO:0003879">
    <property type="term" value="F:ATP phosphoribosyltransferase activity"/>
    <property type="evidence" value="ECO:0007669"/>
    <property type="project" value="UniProtKB-UniRule"/>
</dbReference>
<evidence type="ECO:0000256" key="14">
    <source>
        <dbReference type="ARBA" id="ARBA00023102"/>
    </source>
</evidence>
<comment type="subcellular location">
    <subcellularLocation>
        <location evidence="2 16">Cytoplasm</location>
    </subcellularLocation>
</comment>
<comment type="catalytic activity">
    <reaction evidence="1 16">
        <text>1-(5-phospho-beta-D-ribosyl)-ATP + diphosphate = 5-phospho-alpha-D-ribose 1-diphosphate + ATP</text>
        <dbReference type="Rhea" id="RHEA:18473"/>
        <dbReference type="ChEBI" id="CHEBI:30616"/>
        <dbReference type="ChEBI" id="CHEBI:33019"/>
        <dbReference type="ChEBI" id="CHEBI:58017"/>
        <dbReference type="ChEBI" id="CHEBI:73183"/>
        <dbReference type="EC" id="2.4.2.17"/>
    </reaction>
</comment>
<evidence type="ECO:0000313" key="19">
    <source>
        <dbReference type="Proteomes" id="UP000034455"/>
    </source>
</evidence>
<comment type="function">
    <text evidence="15 16">Catalyzes the condensation of ATP and 5-phosphoribose 1-diphosphate to form N'-(5'-phosphoribosyl)-ATP (PR-ATP). Has a crucial role in the pathway because the rate of histidine biosynthesis seems to be controlled primarily by regulation of HisG enzymatic activity.</text>
</comment>
<evidence type="ECO:0000256" key="5">
    <source>
        <dbReference type="ARBA" id="ARBA00011496"/>
    </source>
</evidence>
<dbReference type="CDD" id="cd13595">
    <property type="entry name" value="PBP2_HisGs"/>
    <property type="match status" value="1"/>
</dbReference>
<comment type="pathway">
    <text evidence="3 16">Amino-acid biosynthesis; L-histidine biosynthesis; L-histidine from 5-phospho-alpha-D-ribose 1-diphosphate: step 1/9.</text>
</comment>
<comment type="similarity">
    <text evidence="4 16">Belongs to the ATP phosphoribosyltransferase family. Short subfamily.</text>
</comment>
<keyword evidence="12 16" id="KW-0547">Nucleotide-binding</keyword>
<feature type="domain" description="ATP phosphoribosyltransferase catalytic" evidence="17">
    <location>
        <begin position="52"/>
        <end position="198"/>
    </location>
</feature>
<proteinExistence type="inferred from homology"/>
<protein>
    <recommendedName>
        <fullName evidence="7 16">ATP phosphoribosyltransferase</fullName>
        <shortName evidence="16">ATP-PRT</shortName>
        <shortName evidence="16">ATP-PRTase</shortName>
        <ecNumber evidence="6 16">2.4.2.17</ecNumber>
    </recommendedName>
</protein>
<dbReference type="Gene3D" id="3.40.190.10">
    <property type="entry name" value="Periplasmic binding protein-like II"/>
    <property type="match status" value="2"/>
</dbReference>
<keyword evidence="8 16" id="KW-0963">Cytoplasm</keyword>
<evidence type="ECO:0000256" key="12">
    <source>
        <dbReference type="ARBA" id="ARBA00022741"/>
    </source>
</evidence>
<dbReference type="InterPro" id="IPR013820">
    <property type="entry name" value="ATP_PRibTrfase_cat"/>
</dbReference>
<keyword evidence="10 16" id="KW-0328">Glycosyltransferase</keyword>